<name>A0ABU1FEN7_9RHOB</name>
<evidence type="ECO:0008006" key="4">
    <source>
        <dbReference type="Google" id="ProtNLM"/>
    </source>
</evidence>
<proteinExistence type="predicted"/>
<organism evidence="2 3">
    <name type="scientific">Ruixingdingia sedimenti</name>
    <dbReference type="NCBI Taxonomy" id="3073604"/>
    <lineage>
        <taxon>Bacteria</taxon>
        <taxon>Pseudomonadati</taxon>
        <taxon>Pseudomonadota</taxon>
        <taxon>Alphaproteobacteria</taxon>
        <taxon>Rhodobacterales</taxon>
        <taxon>Paracoccaceae</taxon>
        <taxon>Ruixingdingia</taxon>
    </lineage>
</organism>
<accession>A0ABU1FEN7</accession>
<dbReference type="RefSeq" id="WP_310459466.1">
    <property type="nucleotide sequence ID" value="NZ_JAVKPH010000067.1"/>
</dbReference>
<keyword evidence="3" id="KW-1185">Reference proteome</keyword>
<protein>
    <recommendedName>
        <fullName evidence="4">Cell division protein ZapA</fullName>
    </recommendedName>
</protein>
<sequence>MTTMTLEQVIEHLQSEIRELRMQLGGAEFAIAMLGIALADTSPAAAANVAERIRSLPEELRDQPCVVSLLAGLERLFQTQQKPARSPPRLRLVDDPEEED</sequence>
<feature type="region of interest" description="Disordered" evidence="1">
    <location>
        <begin position="80"/>
        <end position="100"/>
    </location>
</feature>
<evidence type="ECO:0000256" key="1">
    <source>
        <dbReference type="SAM" id="MobiDB-lite"/>
    </source>
</evidence>
<evidence type="ECO:0000313" key="3">
    <source>
        <dbReference type="Proteomes" id="UP001247754"/>
    </source>
</evidence>
<evidence type="ECO:0000313" key="2">
    <source>
        <dbReference type="EMBL" id="MDR5655366.1"/>
    </source>
</evidence>
<dbReference type="EMBL" id="JAVKPH010000067">
    <property type="protein sequence ID" value="MDR5655366.1"/>
    <property type="molecule type" value="Genomic_DNA"/>
</dbReference>
<gene>
    <name evidence="2" type="ORF">RGD00_22415</name>
</gene>
<dbReference type="Proteomes" id="UP001247754">
    <property type="component" value="Unassembled WGS sequence"/>
</dbReference>
<comment type="caution">
    <text evidence="2">The sequence shown here is derived from an EMBL/GenBank/DDBJ whole genome shotgun (WGS) entry which is preliminary data.</text>
</comment>
<reference evidence="2 3" key="1">
    <citation type="submission" date="2023-09" db="EMBL/GenBank/DDBJ databases">
        <title>Xinfangfangia sedmenti sp. nov., isolated the sedment.</title>
        <authorList>
            <person name="Xu L."/>
        </authorList>
    </citation>
    <scope>NUCLEOTIDE SEQUENCE [LARGE SCALE GENOMIC DNA]</scope>
    <source>
        <strain evidence="2 3">LG-4</strain>
    </source>
</reference>